<dbReference type="InterPro" id="IPR022789">
    <property type="entry name" value="ParD"/>
</dbReference>
<keyword evidence="2" id="KW-1277">Toxin-antitoxin system</keyword>
<dbReference type="OrthoDB" id="514770at2"/>
<proteinExistence type="inferred from homology"/>
<comment type="caution">
    <text evidence="3">The sequence shown here is derived from an EMBL/GenBank/DDBJ whole genome shotgun (WGS) entry which is preliminary data.</text>
</comment>
<sequence length="92" mass="10143">MPSAEKRTVSLPVEQANYIDGLVASGAYATTSEVVRAGLRALQERDAAVERWLREEVVPVAAAMREDPGRALPAAQVFDEIRALHQKRSRSR</sequence>
<dbReference type="PANTHER" id="PTHR36582:SF2">
    <property type="entry name" value="ANTITOXIN PARD"/>
    <property type="match status" value="1"/>
</dbReference>
<dbReference type="EMBL" id="NHON01000029">
    <property type="protein sequence ID" value="OWJ66033.1"/>
    <property type="molecule type" value="Genomic_DNA"/>
</dbReference>
<dbReference type="STRING" id="1122125.GCA_000423185_05292"/>
<dbReference type="Pfam" id="PF03693">
    <property type="entry name" value="ParD_antitoxin"/>
    <property type="match status" value="1"/>
</dbReference>
<dbReference type="SUPFAM" id="SSF47598">
    <property type="entry name" value="Ribbon-helix-helix"/>
    <property type="match status" value="1"/>
</dbReference>
<dbReference type="InterPro" id="IPR038296">
    <property type="entry name" value="ParD_sf"/>
</dbReference>
<dbReference type="Gene3D" id="6.10.10.120">
    <property type="entry name" value="Antitoxin ParD1-like"/>
    <property type="match status" value="1"/>
</dbReference>
<dbReference type="RefSeq" id="WP_088152129.1">
    <property type="nucleotide sequence ID" value="NZ_NHON01000029.1"/>
</dbReference>
<dbReference type="GO" id="GO:0006355">
    <property type="term" value="P:regulation of DNA-templated transcription"/>
    <property type="evidence" value="ECO:0007669"/>
    <property type="project" value="InterPro"/>
</dbReference>
<accession>A0A211ZL74</accession>
<evidence type="ECO:0000256" key="2">
    <source>
        <dbReference type="ARBA" id="ARBA00022649"/>
    </source>
</evidence>
<dbReference type="InterPro" id="IPR010985">
    <property type="entry name" value="Ribbon_hlx_hlx"/>
</dbReference>
<evidence type="ECO:0000313" key="4">
    <source>
        <dbReference type="Proteomes" id="UP000196655"/>
    </source>
</evidence>
<keyword evidence="4" id="KW-1185">Reference proteome</keyword>
<comment type="similarity">
    <text evidence="1">Belongs to the ParD antitoxin family.</text>
</comment>
<evidence type="ECO:0000313" key="3">
    <source>
        <dbReference type="EMBL" id="OWJ66033.1"/>
    </source>
</evidence>
<protein>
    <submittedName>
        <fullName evidence="3">Plasmid stabilization protein</fullName>
    </submittedName>
</protein>
<name>A0A211ZL74_9PROT</name>
<dbReference type="CDD" id="cd22231">
    <property type="entry name" value="RHH_NikR_HicB-like"/>
    <property type="match status" value="1"/>
</dbReference>
<reference evidence="4" key="1">
    <citation type="submission" date="2017-05" db="EMBL/GenBank/DDBJ databases">
        <authorList>
            <person name="Macchi M."/>
            <person name="Festa S."/>
            <person name="Coppotelli B.M."/>
            <person name="Morelli I.S."/>
        </authorList>
    </citation>
    <scope>NUCLEOTIDE SEQUENCE [LARGE SCALE GENOMIC DNA]</scope>
    <source>
        <strain evidence="4">I</strain>
    </source>
</reference>
<dbReference type="NCBIfam" id="TIGR02606">
    <property type="entry name" value="antidote_CC2985"/>
    <property type="match status" value="1"/>
</dbReference>
<dbReference type="PANTHER" id="PTHR36582">
    <property type="entry name" value="ANTITOXIN PARD"/>
    <property type="match status" value="1"/>
</dbReference>
<dbReference type="Proteomes" id="UP000196655">
    <property type="component" value="Unassembled WGS sequence"/>
</dbReference>
<evidence type="ECO:0000256" key="1">
    <source>
        <dbReference type="ARBA" id="ARBA00008580"/>
    </source>
</evidence>
<dbReference type="AlphaFoldDB" id="A0A211ZL74"/>
<gene>
    <name evidence="3" type="ORF">BWR60_16550</name>
</gene>
<organism evidence="3 4">
    <name type="scientific">Inquilinus limosus</name>
    <dbReference type="NCBI Taxonomy" id="171674"/>
    <lineage>
        <taxon>Bacteria</taxon>
        <taxon>Pseudomonadati</taxon>
        <taxon>Pseudomonadota</taxon>
        <taxon>Alphaproteobacteria</taxon>
        <taxon>Rhodospirillales</taxon>
        <taxon>Rhodospirillaceae</taxon>
        <taxon>Inquilinus</taxon>
    </lineage>
</organism>